<protein>
    <recommendedName>
        <fullName evidence="5">Rqc2 homolog RqcH</fullName>
        <shortName evidence="5">RqcH</shortName>
    </recommendedName>
</protein>
<dbReference type="InterPro" id="IPR043682">
    <property type="entry name" value="RqcH_bacterial"/>
</dbReference>
<organism evidence="7 8">
    <name type="scientific">Hathewaya limosa</name>
    <name type="common">Clostridium limosum</name>
    <dbReference type="NCBI Taxonomy" id="1536"/>
    <lineage>
        <taxon>Bacteria</taxon>
        <taxon>Bacillati</taxon>
        <taxon>Bacillota</taxon>
        <taxon>Clostridia</taxon>
        <taxon>Eubacteriales</taxon>
        <taxon>Clostridiaceae</taxon>
        <taxon>Hathewaya</taxon>
    </lineage>
</organism>
<dbReference type="InterPro" id="IPR051608">
    <property type="entry name" value="RQC_Subunit_NEMF"/>
</dbReference>
<evidence type="ECO:0000313" key="7">
    <source>
        <dbReference type="EMBL" id="MDQ0479820.1"/>
    </source>
</evidence>
<dbReference type="EMBL" id="JAUSWN010000011">
    <property type="protein sequence ID" value="MDQ0479820.1"/>
    <property type="molecule type" value="Genomic_DNA"/>
</dbReference>
<gene>
    <name evidence="5" type="primary">rqcH</name>
    <name evidence="7" type="ORF">QOZ93_001562</name>
</gene>
<keyword evidence="3 5" id="KW-0694">RNA-binding</keyword>
<accession>A0ABU0JRW6</accession>
<keyword evidence="1 5" id="KW-0820">tRNA-binding</keyword>
<dbReference type="RefSeq" id="WP_307355755.1">
    <property type="nucleotide sequence ID" value="NZ_BAAACJ010000001.1"/>
</dbReference>
<keyword evidence="4 5" id="KW-0648">Protein biosynthesis</keyword>
<evidence type="ECO:0000313" key="8">
    <source>
        <dbReference type="Proteomes" id="UP001224418"/>
    </source>
</evidence>
<evidence type="ECO:0000259" key="6">
    <source>
        <dbReference type="Pfam" id="PF05670"/>
    </source>
</evidence>
<comment type="function">
    <text evidence="5">Key component of the ribosome quality control system (RQC), a ribosome-associated complex that mediates the extraction of incompletely synthesized nascent chains from stalled ribosomes and their subsequent degradation. RqcH recruits Ala-charged tRNA, and with RqcP directs the elongation of stalled nascent chains on 50S ribosomal subunits, leading to non-templated C-terminal alanine extensions (Ala tail). The Ala tail promotes nascent chain degradation. May add between 1 and at least 8 Ala residues. Binds to stalled 50S ribosomal subunits.</text>
</comment>
<sequence length="573" mass="66544">MPLDGLYLNSIEKELNNLMINCKIEKINQTEKDEVCLTFKKNRKNHRLLISASSNYPRVHFTNNIKENPLKAPMFCMVLRKYLANSRVLSIEQLGLDRVLKINFESTDELGFNSIYTLIIEIMGRHSNITLVRDRDNLIMDSIKHITSEINSYRSLYPSIEYVYPPKSDKINLLTYNFENFKETFKDLEFTKDFFSKNFQGVSKKVSLSLYTGFLEEYNDFSLANLEIFLKNLKSKLENGNFNFNIYYGNKGILDFHCFNLNDDNIVSETSFDSPSDVLDTFYYEKDKYDRLNSKSADLQKLVTNNIDRCTKKLSILQKTLKECEEKDELRLKGELLTSNIYMLSKGMNSVDVQNYYSENLENVTIKLDPNKTPSENIQKYFKKYNKLKKSEEMALINIEHTEEELTYLNSVLNNIHRVETSSEIEEIRKELIEAGYIKFSKKKVKDKSKSKPYHFVSSDGTNIYVGKNNLQNDYLTLKLAGKKDIWLHTKVIPGSHVIIQNDHGISDKTLEEAANLAAYYSKGRESSKVEIDYTEVKNVKKPSGAKPGMVIYYTNKTIIIEPKKPELELIEK</sequence>
<dbReference type="InterPro" id="IPR008532">
    <property type="entry name" value="NFACT_RNA-bd"/>
</dbReference>
<keyword evidence="8" id="KW-1185">Reference proteome</keyword>
<reference evidence="7 8" key="1">
    <citation type="submission" date="2023-07" db="EMBL/GenBank/DDBJ databases">
        <title>Genomic Encyclopedia of Type Strains, Phase IV (KMG-IV): sequencing the most valuable type-strain genomes for metagenomic binning, comparative biology and taxonomic classification.</title>
        <authorList>
            <person name="Goeker M."/>
        </authorList>
    </citation>
    <scope>NUCLEOTIDE SEQUENCE [LARGE SCALE GENOMIC DNA]</scope>
    <source>
        <strain evidence="7 8">DSM 1400</strain>
    </source>
</reference>
<evidence type="ECO:0000256" key="4">
    <source>
        <dbReference type="ARBA" id="ARBA00022917"/>
    </source>
</evidence>
<evidence type="ECO:0000256" key="3">
    <source>
        <dbReference type="ARBA" id="ARBA00022884"/>
    </source>
</evidence>
<keyword evidence="2 5" id="KW-0699">rRNA-binding</keyword>
<evidence type="ECO:0000256" key="5">
    <source>
        <dbReference type="HAMAP-Rule" id="MF_00844"/>
    </source>
</evidence>
<comment type="caution">
    <text evidence="7">The sequence shown here is derived from an EMBL/GenBank/DDBJ whole genome shotgun (WGS) entry which is preliminary data.</text>
</comment>
<dbReference type="PANTHER" id="PTHR15239:SF6">
    <property type="entry name" value="RIBOSOME QUALITY CONTROL COMPLEX SUBUNIT NEMF"/>
    <property type="match status" value="1"/>
</dbReference>
<dbReference type="Pfam" id="PF05833">
    <property type="entry name" value="NFACT_N"/>
    <property type="match status" value="1"/>
</dbReference>
<feature type="domain" description="NFACT RNA-binding" evidence="6">
    <location>
        <begin position="452"/>
        <end position="547"/>
    </location>
</feature>
<dbReference type="HAMAP" id="MF_00844_B">
    <property type="entry name" value="RqcH_B"/>
    <property type="match status" value="1"/>
</dbReference>
<evidence type="ECO:0000256" key="2">
    <source>
        <dbReference type="ARBA" id="ARBA00022730"/>
    </source>
</evidence>
<dbReference type="PANTHER" id="PTHR15239">
    <property type="entry name" value="NUCLEAR EXPORT MEDIATOR FACTOR NEMF"/>
    <property type="match status" value="1"/>
</dbReference>
<dbReference type="Pfam" id="PF05670">
    <property type="entry name" value="NFACT-R_1"/>
    <property type="match status" value="1"/>
</dbReference>
<comment type="similarity">
    <text evidence="5">Belongs to the NEMF family.</text>
</comment>
<evidence type="ECO:0000256" key="1">
    <source>
        <dbReference type="ARBA" id="ARBA00022555"/>
    </source>
</evidence>
<dbReference type="Proteomes" id="UP001224418">
    <property type="component" value="Unassembled WGS sequence"/>
</dbReference>
<proteinExistence type="inferred from homology"/>
<comment type="subunit">
    <text evidence="5">Associates with stalled 50S ribosomal subunits. Binds to RqcP.</text>
</comment>
<dbReference type="Gene3D" id="2.30.310.10">
    <property type="entry name" value="ibrinogen binding protein from staphylococcus aureus domain"/>
    <property type="match status" value="1"/>
</dbReference>
<name>A0ABU0JRW6_HATLI</name>